<evidence type="ECO:0000313" key="1">
    <source>
        <dbReference type="EMBL" id="KAG8048173.1"/>
    </source>
</evidence>
<sequence>MSLQVNMLRERNKSYGAIKFVDISSKDYSPKDNQDLDYETLYEEVGLGWIYAVTKYEPVAAIANAVYGVWAKYRMQITG</sequence>
<comment type="caution">
    <text evidence="1">The sequence shown here is derived from an EMBL/GenBank/DDBJ whole genome shotgun (WGS) entry which is preliminary data.</text>
</comment>
<accession>A0A8J5RLC6</accession>
<keyword evidence="2" id="KW-1185">Reference proteome</keyword>
<evidence type="ECO:0000313" key="2">
    <source>
        <dbReference type="Proteomes" id="UP000729402"/>
    </source>
</evidence>
<dbReference type="PANTHER" id="PTHR34290">
    <property type="entry name" value="SI:CH73-390P7.2"/>
    <property type="match status" value="1"/>
</dbReference>
<dbReference type="EMBL" id="JAAALK010000290">
    <property type="protein sequence ID" value="KAG8048173.1"/>
    <property type="molecule type" value="Genomic_DNA"/>
</dbReference>
<protein>
    <submittedName>
        <fullName evidence="1">Uncharacterized protein</fullName>
    </submittedName>
</protein>
<reference evidence="1" key="2">
    <citation type="submission" date="2021-02" db="EMBL/GenBank/DDBJ databases">
        <authorList>
            <person name="Kimball J.A."/>
            <person name="Haas M.W."/>
            <person name="Macchietto M."/>
            <person name="Kono T."/>
            <person name="Duquette J."/>
            <person name="Shao M."/>
        </authorList>
    </citation>
    <scope>NUCLEOTIDE SEQUENCE</scope>
    <source>
        <tissue evidence="1">Fresh leaf tissue</tissue>
    </source>
</reference>
<dbReference type="PANTHER" id="PTHR34290:SF2">
    <property type="entry name" value="OS04G0668800 PROTEIN"/>
    <property type="match status" value="1"/>
</dbReference>
<dbReference type="GO" id="GO:0015035">
    <property type="term" value="F:protein-disulfide reductase activity"/>
    <property type="evidence" value="ECO:0007669"/>
    <property type="project" value="InterPro"/>
</dbReference>
<dbReference type="Proteomes" id="UP000729402">
    <property type="component" value="Unassembled WGS sequence"/>
</dbReference>
<proteinExistence type="predicted"/>
<dbReference type="AlphaFoldDB" id="A0A8J5RLC6"/>
<reference evidence="1" key="1">
    <citation type="journal article" date="2021" name="bioRxiv">
        <title>Whole Genome Assembly and Annotation of Northern Wild Rice, Zizania palustris L., Supports a Whole Genome Duplication in the Zizania Genus.</title>
        <authorList>
            <person name="Haas M."/>
            <person name="Kono T."/>
            <person name="Macchietto M."/>
            <person name="Millas R."/>
            <person name="McGilp L."/>
            <person name="Shao M."/>
            <person name="Duquette J."/>
            <person name="Hirsch C.N."/>
            <person name="Kimball J."/>
        </authorList>
    </citation>
    <scope>NUCLEOTIDE SEQUENCE</scope>
    <source>
        <tissue evidence="1">Fresh leaf tissue</tissue>
    </source>
</reference>
<dbReference type="InterPro" id="IPR044691">
    <property type="entry name" value="DCC1_Trx"/>
</dbReference>
<dbReference type="OrthoDB" id="441708at2759"/>
<gene>
    <name evidence="1" type="ORF">GUJ93_ZPchr0008g13414</name>
</gene>
<organism evidence="1 2">
    <name type="scientific">Zizania palustris</name>
    <name type="common">Northern wild rice</name>
    <dbReference type="NCBI Taxonomy" id="103762"/>
    <lineage>
        <taxon>Eukaryota</taxon>
        <taxon>Viridiplantae</taxon>
        <taxon>Streptophyta</taxon>
        <taxon>Embryophyta</taxon>
        <taxon>Tracheophyta</taxon>
        <taxon>Spermatophyta</taxon>
        <taxon>Magnoliopsida</taxon>
        <taxon>Liliopsida</taxon>
        <taxon>Poales</taxon>
        <taxon>Poaceae</taxon>
        <taxon>BOP clade</taxon>
        <taxon>Oryzoideae</taxon>
        <taxon>Oryzeae</taxon>
        <taxon>Zizaniinae</taxon>
        <taxon>Zizania</taxon>
    </lineage>
</organism>
<name>A0A8J5RLC6_ZIZPA</name>